<keyword evidence="8 11" id="KW-1133">Transmembrane helix</keyword>
<proteinExistence type="inferred from homology"/>
<name>A0A8S1HQJ3_9PELO</name>
<keyword evidence="9 11" id="KW-0472">Membrane</keyword>
<dbReference type="InterPro" id="IPR018391">
    <property type="entry name" value="PQQ_b-propeller_rpt"/>
</dbReference>
<evidence type="ECO:0000259" key="14">
    <source>
        <dbReference type="Pfam" id="PF25293"/>
    </source>
</evidence>
<evidence type="ECO:0000256" key="9">
    <source>
        <dbReference type="ARBA" id="ARBA00023136"/>
    </source>
</evidence>
<sequence length="932" mass="103019">MNLRIFVLGLLFRFSLAIFEDQAGKFDWRKQFVGCPTSVRFDRAERGSDRLILTTREDLIASLSLNTGEIAWRKLMEKRDEWSSNAPIATAVDEDNIYSVVDSGRILRVWRKADSALVWQKVLSDEPSKTAEIALFDNTVFAAVDSKIGAFSLAGDEKYAIRLSGAVKWTRFLKSGGRLFHVKLIDTQLTARELSAKDSDPAPGVKSVTFTRFNVEKCTIAGSLVLCAHSDTLVSIDVSKALLVEEEKNTAVTIREITGSATGFAAIRSPSSLKVFKGLTESFTINGEFTAANFVDEKYLVAVSSSDIVAYELANGKEIFQVKHAREATKSLIKALWAAKTSNDWEVVLVGHDCLVEYVVVEPSKNLASVEWTSEEALARIATVEMVDLPLSESQQMIEDEFEGGKGDLFSAFFHRIVTQIGQLRKWALRSVRHIFTLGSRLSSRANGFSDIINAVRSASSSDGDNTFERDYFNLRKVIVVSTFDGVVFGIDSATGAILWRFYLGQSFSPLKSQLGDFQVPLMVQRTTAHYQLHGQAAVVFRNSVNSKGVIVMFNPIDGKIVSRKELDGSIKRVSLLPYLTNDHIHPLLVLEYVPELAAEVLSKAAPLYVLDVSVEENIVKGLKVNLLKRHLSTTWSGSIGLTSDDKIIAVKGKPFQQKVHSQGRVVIDRTVQYKYVNPNLAAVAALDEKHQTLSIVLLDIVSGQIVHSAIVPKAAAPIHLVHSEHWLAYAYWSEKGRRTEVGIVELYEGGEQQSMAETFDSMAPTKQAPVSIAQSYIYAQGIVAMSVTETEQGLTTRSILVGLPDGGVHEISRKILDATRPLELTQEMREEMMIGYVPEIMIPNEEMINYNQSVHRVHGIKTAPSGLESTSLVLAYGTDVFFTRLAPSGTFDILKDDFDHVFISIVLAALVIGSFVSKRLARSHALNAQWA</sequence>
<evidence type="ECO:0000256" key="5">
    <source>
        <dbReference type="ARBA" id="ARBA00022692"/>
    </source>
</evidence>
<feature type="domain" description="ER membrane protein complex subunit 1 C-terminal" evidence="13">
    <location>
        <begin position="724"/>
        <end position="931"/>
    </location>
</feature>
<comment type="caution">
    <text evidence="15">The sequence shown here is derived from an EMBL/GenBank/DDBJ whole genome shotgun (WGS) entry which is preliminary data.</text>
</comment>
<dbReference type="Pfam" id="PF25293">
    <property type="entry name" value="Beta-prop_EMC1_N"/>
    <property type="match status" value="1"/>
</dbReference>
<dbReference type="GO" id="GO:0072546">
    <property type="term" value="C:EMC complex"/>
    <property type="evidence" value="ECO:0007669"/>
    <property type="project" value="InterPro"/>
</dbReference>
<evidence type="ECO:0000256" key="2">
    <source>
        <dbReference type="ARBA" id="ARBA00007904"/>
    </source>
</evidence>
<dbReference type="OrthoDB" id="28092at2759"/>
<evidence type="ECO:0000256" key="1">
    <source>
        <dbReference type="ARBA" id="ARBA00004115"/>
    </source>
</evidence>
<evidence type="ECO:0000256" key="6">
    <source>
        <dbReference type="ARBA" id="ARBA00022729"/>
    </source>
</evidence>
<reference evidence="15" key="1">
    <citation type="submission" date="2020-10" db="EMBL/GenBank/DDBJ databases">
        <authorList>
            <person name="Kikuchi T."/>
        </authorList>
    </citation>
    <scope>NUCLEOTIDE SEQUENCE</scope>
    <source>
        <strain evidence="15">NKZ352</strain>
    </source>
</reference>
<feature type="chain" id="PRO_5035764884" description="ER membrane protein complex subunit 1" evidence="12">
    <location>
        <begin position="18"/>
        <end position="932"/>
    </location>
</feature>
<dbReference type="InterPro" id="IPR026895">
    <property type="entry name" value="EMC1"/>
</dbReference>
<comment type="subunit">
    <text evidence="3">Component of the ER membrane protein complex (EMC).</text>
</comment>
<dbReference type="Proteomes" id="UP000835052">
    <property type="component" value="Unassembled WGS sequence"/>
</dbReference>
<keyword evidence="16" id="KW-1185">Reference proteome</keyword>
<dbReference type="SUPFAM" id="SSF50998">
    <property type="entry name" value="Quinoprotein alcohol dehydrogenase-like"/>
    <property type="match status" value="2"/>
</dbReference>
<evidence type="ECO:0000256" key="10">
    <source>
        <dbReference type="ARBA" id="ARBA00023180"/>
    </source>
</evidence>
<organism evidence="15 16">
    <name type="scientific">Caenorhabditis auriculariae</name>
    <dbReference type="NCBI Taxonomy" id="2777116"/>
    <lineage>
        <taxon>Eukaryota</taxon>
        <taxon>Metazoa</taxon>
        <taxon>Ecdysozoa</taxon>
        <taxon>Nematoda</taxon>
        <taxon>Chromadorea</taxon>
        <taxon>Rhabditida</taxon>
        <taxon>Rhabditina</taxon>
        <taxon>Rhabditomorpha</taxon>
        <taxon>Rhabditoidea</taxon>
        <taxon>Rhabditidae</taxon>
        <taxon>Peloderinae</taxon>
        <taxon>Caenorhabditis</taxon>
    </lineage>
</organism>
<feature type="transmembrane region" description="Helical" evidence="11">
    <location>
        <begin position="899"/>
        <end position="917"/>
    </location>
</feature>
<feature type="signal peptide" evidence="12">
    <location>
        <begin position="1"/>
        <end position="17"/>
    </location>
</feature>
<dbReference type="PANTHER" id="PTHR21573">
    <property type="entry name" value="ER MEMBRANE PROTEIN COMPLEX SUBUNIT 1"/>
    <property type="match status" value="1"/>
</dbReference>
<dbReference type="InterPro" id="IPR015943">
    <property type="entry name" value="WD40/YVTN_repeat-like_dom_sf"/>
</dbReference>
<keyword evidence="10" id="KW-0325">Glycoprotein</keyword>
<evidence type="ECO:0000256" key="4">
    <source>
        <dbReference type="ARBA" id="ARBA00020824"/>
    </source>
</evidence>
<accession>A0A8S1HQJ3</accession>
<dbReference type="Gene3D" id="2.130.10.10">
    <property type="entry name" value="YVTN repeat-like/Quinoprotein amine dehydrogenase"/>
    <property type="match status" value="2"/>
</dbReference>
<evidence type="ECO:0000259" key="13">
    <source>
        <dbReference type="Pfam" id="PF07774"/>
    </source>
</evidence>
<protein>
    <recommendedName>
        <fullName evidence="4">ER membrane protein complex subunit 1</fullName>
    </recommendedName>
</protein>
<dbReference type="AlphaFoldDB" id="A0A8S1HQJ3"/>
<dbReference type="GO" id="GO:0034975">
    <property type="term" value="P:protein folding in endoplasmic reticulum"/>
    <property type="evidence" value="ECO:0007669"/>
    <property type="project" value="TreeGrafter"/>
</dbReference>
<comment type="subcellular location">
    <subcellularLocation>
        <location evidence="1">Endoplasmic reticulum membrane</location>
        <topology evidence="1">Single-pass type I membrane protein</topology>
    </subcellularLocation>
</comment>
<keyword evidence="6 12" id="KW-0732">Signal</keyword>
<dbReference type="InterPro" id="IPR011047">
    <property type="entry name" value="Quinoprotein_ADH-like_sf"/>
</dbReference>
<comment type="similarity">
    <text evidence="2">Belongs to the EMC1 family.</text>
</comment>
<dbReference type="Pfam" id="PF07774">
    <property type="entry name" value="EMC1_C"/>
    <property type="match status" value="1"/>
</dbReference>
<evidence type="ECO:0000256" key="3">
    <source>
        <dbReference type="ARBA" id="ARBA00011276"/>
    </source>
</evidence>
<dbReference type="InterPro" id="IPR011678">
    <property type="entry name" value="EMC1_C"/>
</dbReference>
<evidence type="ECO:0000256" key="7">
    <source>
        <dbReference type="ARBA" id="ARBA00022824"/>
    </source>
</evidence>
<dbReference type="PANTHER" id="PTHR21573:SF0">
    <property type="entry name" value="ER MEMBRANE PROTEIN COMPLEX SUBUNIT 1"/>
    <property type="match status" value="1"/>
</dbReference>
<evidence type="ECO:0000313" key="15">
    <source>
        <dbReference type="EMBL" id="CAD6198417.1"/>
    </source>
</evidence>
<evidence type="ECO:0000256" key="12">
    <source>
        <dbReference type="SAM" id="SignalP"/>
    </source>
</evidence>
<evidence type="ECO:0000256" key="11">
    <source>
        <dbReference type="SAM" id="Phobius"/>
    </source>
</evidence>
<evidence type="ECO:0000256" key="8">
    <source>
        <dbReference type="ARBA" id="ARBA00022989"/>
    </source>
</evidence>
<gene>
    <name evidence="15" type="ORF">CAUJ_LOCUS14323</name>
</gene>
<dbReference type="SMART" id="SM00564">
    <property type="entry name" value="PQQ"/>
    <property type="match status" value="3"/>
</dbReference>
<keyword evidence="5 11" id="KW-0812">Transmembrane</keyword>
<feature type="domain" description="EMC1 first beta-propeller" evidence="14">
    <location>
        <begin position="17"/>
        <end position="376"/>
    </location>
</feature>
<evidence type="ECO:0000313" key="16">
    <source>
        <dbReference type="Proteomes" id="UP000835052"/>
    </source>
</evidence>
<keyword evidence="7" id="KW-0256">Endoplasmic reticulum</keyword>
<dbReference type="InterPro" id="IPR058545">
    <property type="entry name" value="Beta-prop_EMC1_1st"/>
</dbReference>
<dbReference type="EMBL" id="CAJGYM010000125">
    <property type="protein sequence ID" value="CAD6198417.1"/>
    <property type="molecule type" value="Genomic_DNA"/>
</dbReference>